<dbReference type="Proteomes" id="UP000663824">
    <property type="component" value="Unassembled WGS sequence"/>
</dbReference>
<evidence type="ECO:0000313" key="3">
    <source>
        <dbReference type="EMBL" id="CAF2038063.1"/>
    </source>
</evidence>
<evidence type="ECO:0000313" key="4">
    <source>
        <dbReference type="EMBL" id="CAF3982857.1"/>
    </source>
</evidence>
<protein>
    <submittedName>
        <fullName evidence="2">Uncharacterized protein</fullName>
    </submittedName>
</protein>
<evidence type="ECO:0000313" key="6">
    <source>
        <dbReference type="Proteomes" id="UP000663855"/>
    </source>
</evidence>
<dbReference type="EMBL" id="CAJNRE010004686">
    <property type="protein sequence ID" value="CAF2038063.1"/>
    <property type="molecule type" value="Genomic_DNA"/>
</dbReference>
<name>A0A814S4C2_9BILA</name>
<dbReference type="EMBL" id="CAJOBH010004244">
    <property type="protein sequence ID" value="CAF3982857.1"/>
    <property type="molecule type" value="Genomic_DNA"/>
</dbReference>
<sequence length="131" mass="14149">MSGEEVSRVVNDPVRITQQPVATDPIKNELSAADSEEAKKRKRQIKRSISQSFTSSPYWCDEWARCCCCICCVTNDNTSSNGSTGCCDFSCCDCSCCECNDCDCSCCDCDGCDCNGCDCNGCDCGGCDCNF</sequence>
<dbReference type="EMBL" id="CAJNOV010003502">
    <property type="protein sequence ID" value="CAF1143081.1"/>
    <property type="molecule type" value="Genomic_DNA"/>
</dbReference>
<evidence type="ECO:0000256" key="1">
    <source>
        <dbReference type="SAM" id="MobiDB-lite"/>
    </source>
</evidence>
<reference evidence="2" key="1">
    <citation type="submission" date="2021-02" db="EMBL/GenBank/DDBJ databases">
        <authorList>
            <person name="Nowell W R."/>
        </authorList>
    </citation>
    <scope>NUCLEOTIDE SEQUENCE</scope>
</reference>
<feature type="region of interest" description="Disordered" evidence="1">
    <location>
        <begin position="1"/>
        <end position="23"/>
    </location>
</feature>
<dbReference type="Proteomes" id="UP000681967">
    <property type="component" value="Unassembled WGS sequence"/>
</dbReference>
<gene>
    <name evidence="4" type="ORF">BYL167_LOCUS12710</name>
    <name evidence="2" type="ORF">CJN711_LOCUS9145</name>
    <name evidence="3" type="ORF">MBJ925_LOCUS10997</name>
    <name evidence="5" type="ORF">SMN809_LOCUS34398</name>
</gene>
<dbReference type="Proteomes" id="UP000676336">
    <property type="component" value="Unassembled WGS sequence"/>
</dbReference>
<accession>A0A814S4C2</accession>
<organism evidence="2 6">
    <name type="scientific">Rotaria magnacalcarata</name>
    <dbReference type="NCBI Taxonomy" id="392030"/>
    <lineage>
        <taxon>Eukaryota</taxon>
        <taxon>Metazoa</taxon>
        <taxon>Spiralia</taxon>
        <taxon>Gnathifera</taxon>
        <taxon>Rotifera</taxon>
        <taxon>Eurotatoria</taxon>
        <taxon>Bdelloidea</taxon>
        <taxon>Philodinida</taxon>
        <taxon>Philodinidae</taxon>
        <taxon>Rotaria</taxon>
    </lineage>
</organism>
<proteinExistence type="predicted"/>
<comment type="caution">
    <text evidence="2">The sequence shown here is derived from an EMBL/GenBank/DDBJ whole genome shotgun (WGS) entry which is preliminary data.</text>
</comment>
<dbReference type="AlphaFoldDB" id="A0A814S4C2"/>
<evidence type="ECO:0000313" key="2">
    <source>
        <dbReference type="EMBL" id="CAF1143081.1"/>
    </source>
</evidence>
<dbReference type="Proteomes" id="UP000663855">
    <property type="component" value="Unassembled WGS sequence"/>
</dbReference>
<dbReference type="EMBL" id="CAJOBI010078871">
    <property type="protein sequence ID" value="CAF4489390.1"/>
    <property type="molecule type" value="Genomic_DNA"/>
</dbReference>
<evidence type="ECO:0000313" key="5">
    <source>
        <dbReference type="EMBL" id="CAF4489390.1"/>
    </source>
</evidence>